<dbReference type="KEGG" id="sri:SELR_12470"/>
<dbReference type="HOGENOM" id="CLU_3348526_0_0_9"/>
<organism evidence="1 2">
    <name type="scientific">Selenomonas ruminantium subsp. lactilytica (strain NBRC 103574 / TAM6421)</name>
    <dbReference type="NCBI Taxonomy" id="927704"/>
    <lineage>
        <taxon>Bacteria</taxon>
        <taxon>Bacillati</taxon>
        <taxon>Bacillota</taxon>
        <taxon>Negativicutes</taxon>
        <taxon>Selenomonadales</taxon>
        <taxon>Selenomonadaceae</taxon>
        <taxon>Selenomonas</taxon>
    </lineage>
</organism>
<evidence type="ECO:0000313" key="2">
    <source>
        <dbReference type="Proteomes" id="UP000007887"/>
    </source>
</evidence>
<dbReference type="EMBL" id="AP012292">
    <property type="protein sequence ID" value="BAL82955.1"/>
    <property type="molecule type" value="Genomic_DNA"/>
</dbReference>
<gene>
    <name evidence="1" type="ordered locus">SELR_12470</name>
</gene>
<dbReference type="Proteomes" id="UP000007887">
    <property type="component" value="Chromosome"/>
</dbReference>
<reference evidence="1 2" key="1">
    <citation type="submission" date="2011-10" db="EMBL/GenBank/DDBJ databases">
        <title>Whole genome sequence of Selenomonas ruminantium subsp. lactilytica TAM6421.</title>
        <authorList>
            <person name="Oguchi A."/>
            <person name="Ankai A."/>
            <person name="Kaneko J."/>
            <person name="Yamada-Narita S."/>
            <person name="Fukui S."/>
            <person name="Takahashi M."/>
            <person name="Onodera T."/>
            <person name="Kojima S."/>
            <person name="Fushimi T."/>
            <person name="Abe N."/>
            <person name="Kamio Y."/>
            <person name="Yamazaki S."/>
            <person name="Fujita N."/>
        </authorList>
    </citation>
    <scope>NUCLEOTIDE SEQUENCE [LARGE SCALE GENOMIC DNA]</scope>
    <source>
        <strain evidence="2">NBRC 103574 / TAM6421</strain>
    </source>
</reference>
<protein>
    <submittedName>
        <fullName evidence="1">Uncharacterized protein</fullName>
    </submittedName>
</protein>
<name>I0GQB8_SELRL</name>
<dbReference type="AlphaFoldDB" id="I0GQB8"/>
<evidence type="ECO:0000313" key="1">
    <source>
        <dbReference type="EMBL" id="BAL82955.1"/>
    </source>
</evidence>
<proteinExistence type="predicted"/>
<dbReference type="PATRIC" id="fig|927704.6.peg.1282"/>
<sequence>MLLSVKAGTYDIFKCREMTNVVIYALTGNRYFIGVVI</sequence>
<accession>I0GQB8</accession>